<dbReference type="Gene3D" id="3.40.50.410">
    <property type="entry name" value="von Willebrand factor, type A domain"/>
    <property type="match status" value="1"/>
</dbReference>
<dbReference type="AlphaFoldDB" id="A0A2B4S6I8"/>
<dbReference type="Pfam" id="PF00092">
    <property type="entry name" value="VWA"/>
    <property type="match status" value="1"/>
</dbReference>
<evidence type="ECO:0000256" key="1">
    <source>
        <dbReference type="ARBA" id="ARBA00004613"/>
    </source>
</evidence>
<feature type="domain" description="VWFA" evidence="8">
    <location>
        <begin position="205"/>
        <end position="378"/>
    </location>
</feature>
<organism evidence="10 11">
    <name type="scientific">Stylophora pistillata</name>
    <name type="common">Smooth cauliflower coral</name>
    <dbReference type="NCBI Taxonomy" id="50429"/>
    <lineage>
        <taxon>Eukaryota</taxon>
        <taxon>Metazoa</taxon>
        <taxon>Cnidaria</taxon>
        <taxon>Anthozoa</taxon>
        <taxon>Hexacorallia</taxon>
        <taxon>Scleractinia</taxon>
        <taxon>Astrocoeniina</taxon>
        <taxon>Pocilloporidae</taxon>
        <taxon>Stylophora</taxon>
    </lineage>
</organism>
<keyword evidence="10" id="KW-0176">Collagen</keyword>
<evidence type="ECO:0000313" key="11">
    <source>
        <dbReference type="Proteomes" id="UP000225706"/>
    </source>
</evidence>
<evidence type="ECO:0000256" key="3">
    <source>
        <dbReference type="ARBA" id="ARBA00022656"/>
    </source>
</evidence>
<dbReference type="GO" id="GO:0005581">
    <property type="term" value="C:collagen trimer"/>
    <property type="evidence" value="ECO:0007669"/>
    <property type="project" value="UniProtKB-KW"/>
</dbReference>
<dbReference type="PROSITE" id="PS51670">
    <property type="entry name" value="SHKT"/>
    <property type="match status" value="1"/>
</dbReference>
<keyword evidence="11" id="KW-1185">Reference proteome</keyword>
<dbReference type="InterPro" id="IPR002035">
    <property type="entry name" value="VWF_A"/>
</dbReference>
<dbReference type="EMBL" id="LSMT01000183">
    <property type="protein sequence ID" value="PFX24197.1"/>
    <property type="molecule type" value="Genomic_DNA"/>
</dbReference>
<comment type="caution">
    <text evidence="10">The sequence shown here is derived from an EMBL/GenBank/DDBJ whole genome shotgun (WGS) entry which is preliminary data.</text>
</comment>
<accession>A0A2B4S6I8</accession>
<keyword evidence="3" id="KW-0800">Toxin</keyword>
<keyword evidence="5" id="KW-0677">Repeat</keyword>
<dbReference type="Gene3D" id="1.10.10.1940">
    <property type="match status" value="1"/>
</dbReference>
<feature type="domain" description="ShKT" evidence="9">
    <location>
        <begin position="161"/>
        <end position="198"/>
    </location>
</feature>
<evidence type="ECO:0000259" key="8">
    <source>
        <dbReference type="PROSITE" id="PS50234"/>
    </source>
</evidence>
<evidence type="ECO:0000313" key="10">
    <source>
        <dbReference type="EMBL" id="PFX24197.1"/>
    </source>
</evidence>
<dbReference type="PANTHER" id="PTHR24020">
    <property type="entry name" value="COLLAGEN ALPHA"/>
    <property type="match status" value="1"/>
</dbReference>
<sequence>MTLPEVSTTYKWKLSLAMVPREEFFDSRAFYRSTALKTDWSVLPRRYWLQAYLMRVFIGQFRPANIEEPRFHCSLHETANDPKQIVKMAISIFYGCLLLSVIAVFTKDAFASNWNIADSSTARKSSTILNENSRSTIHHSLEAARTDAGSAREDVPKNETCRDDKAYEAYCKAYRQNDFCNSYPYGMNKHCALTCGFCKCKAKIDIGFLVDSSGSIEKYGKGNYKKCLEFIKNAVNRSFISETFTHVGVVLFSSKTETVFTLKQFFDAEQMMKAIEEAPYLKGGTLTAKALTYVKRKLFDETGRPEVPKVLIVMTDGKSSDNVTLPAQQLHDANITVFAIGIGRNYDMGQLKVIATKPDIKYALTADFNRLNELYTSIRDDACRVNSTFSDQDKPFHTPVHNVGDTSFSPHDSHSIFPSIAVL</sequence>
<evidence type="ECO:0000256" key="7">
    <source>
        <dbReference type="PROSITE-ProRule" id="PRU01005"/>
    </source>
</evidence>
<dbReference type="InterPro" id="IPR036465">
    <property type="entry name" value="vWFA_dom_sf"/>
</dbReference>
<dbReference type="PANTHER" id="PTHR24020:SF20">
    <property type="entry name" value="PH DOMAIN-CONTAINING PROTEIN"/>
    <property type="match status" value="1"/>
</dbReference>
<evidence type="ECO:0000256" key="4">
    <source>
        <dbReference type="ARBA" id="ARBA00022729"/>
    </source>
</evidence>
<dbReference type="FunFam" id="3.40.50.410:FF:000004">
    <property type="entry name" value="collagen alpha-6(VI) chain"/>
    <property type="match status" value="1"/>
</dbReference>
<keyword evidence="6" id="KW-0325">Glycoprotein</keyword>
<comment type="subcellular location">
    <subcellularLocation>
        <location evidence="1">Secreted</location>
    </subcellularLocation>
</comment>
<dbReference type="PRINTS" id="PR00453">
    <property type="entry name" value="VWFADOMAIN"/>
</dbReference>
<evidence type="ECO:0000256" key="5">
    <source>
        <dbReference type="ARBA" id="ARBA00022737"/>
    </source>
</evidence>
<dbReference type="GO" id="GO:0090729">
    <property type="term" value="F:toxin activity"/>
    <property type="evidence" value="ECO:0007669"/>
    <property type="project" value="UniProtKB-KW"/>
</dbReference>
<reference evidence="11" key="1">
    <citation type="journal article" date="2017" name="bioRxiv">
        <title>Comparative analysis of the genomes of Stylophora pistillata and Acropora digitifera provides evidence for extensive differences between species of corals.</title>
        <authorList>
            <person name="Voolstra C.R."/>
            <person name="Li Y."/>
            <person name="Liew Y.J."/>
            <person name="Baumgarten S."/>
            <person name="Zoccola D."/>
            <person name="Flot J.-F."/>
            <person name="Tambutte S."/>
            <person name="Allemand D."/>
            <person name="Aranda M."/>
        </authorList>
    </citation>
    <scope>NUCLEOTIDE SEQUENCE [LARGE SCALE GENOMIC DNA]</scope>
</reference>
<evidence type="ECO:0000256" key="6">
    <source>
        <dbReference type="ARBA" id="ARBA00023180"/>
    </source>
</evidence>
<dbReference type="Proteomes" id="UP000225706">
    <property type="component" value="Unassembled WGS sequence"/>
</dbReference>
<dbReference type="OrthoDB" id="5990068at2759"/>
<dbReference type="GO" id="GO:0005576">
    <property type="term" value="C:extracellular region"/>
    <property type="evidence" value="ECO:0007669"/>
    <property type="project" value="UniProtKB-SubCell"/>
</dbReference>
<dbReference type="InterPro" id="IPR050525">
    <property type="entry name" value="ECM_Assembly_Org"/>
</dbReference>
<comment type="caution">
    <text evidence="7">Lacks conserved residue(s) required for the propagation of feature annotation.</text>
</comment>
<dbReference type="PROSITE" id="PS50234">
    <property type="entry name" value="VWFA"/>
    <property type="match status" value="1"/>
</dbReference>
<protein>
    <submittedName>
        <fullName evidence="10">Collagen alpha-1(XII) chain</fullName>
    </submittedName>
</protein>
<evidence type="ECO:0000256" key="2">
    <source>
        <dbReference type="ARBA" id="ARBA00022525"/>
    </source>
</evidence>
<evidence type="ECO:0000259" key="9">
    <source>
        <dbReference type="PROSITE" id="PS51670"/>
    </source>
</evidence>
<dbReference type="CDD" id="cd01472">
    <property type="entry name" value="vWA_collagen"/>
    <property type="match status" value="1"/>
</dbReference>
<keyword evidence="2" id="KW-0964">Secreted</keyword>
<gene>
    <name evidence="10" type="primary">COL12A1</name>
    <name evidence="10" type="ORF">AWC38_SpisGene11197</name>
</gene>
<keyword evidence="4" id="KW-0732">Signal</keyword>
<dbReference type="InterPro" id="IPR003582">
    <property type="entry name" value="ShKT_dom"/>
</dbReference>
<proteinExistence type="predicted"/>
<name>A0A2B4S6I8_STYPI</name>
<dbReference type="SMART" id="SM00327">
    <property type="entry name" value="VWA"/>
    <property type="match status" value="1"/>
</dbReference>
<dbReference type="SUPFAM" id="SSF53300">
    <property type="entry name" value="vWA-like"/>
    <property type="match status" value="1"/>
</dbReference>